<dbReference type="AlphaFoldDB" id="A0AAE4TPS4"/>
<accession>A0AAE4TPS4</accession>
<evidence type="ECO:0000313" key="1">
    <source>
        <dbReference type="EMBL" id="MDV5392153.1"/>
    </source>
</evidence>
<reference evidence="1" key="1">
    <citation type="submission" date="2023-05" db="EMBL/GenBank/DDBJ databases">
        <title>Colonisation of extended spectrum b-lactamase- and carbapenemase-producing bacteria on hospital surfaces from low- and middle-income countries.</title>
        <authorList>
            <person name="Nieto-Rosado M."/>
            <person name="Sands K."/>
            <person name="Iregbu K."/>
            <person name="Zahra R."/>
            <person name="Mazarati J.B."/>
            <person name="Mehtar S."/>
            <person name="Barnards-Group B."/>
            <person name="Walsh T.R."/>
        </authorList>
    </citation>
    <scope>NUCLEOTIDE SEQUENCE</scope>
    <source>
        <strain evidence="1">PP-E493</strain>
    </source>
</reference>
<dbReference type="EMBL" id="JASGOQ010000001">
    <property type="protein sequence ID" value="MDV5392153.1"/>
    <property type="molecule type" value="Genomic_DNA"/>
</dbReference>
<organism evidence="1 2">
    <name type="scientific">Shewanella xiamenensis</name>
    <dbReference type="NCBI Taxonomy" id="332186"/>
    <lineage>
        <taxon>Bacteria</taxon>
        <taxon>Pseudomonadati</taxon>
        <taxon>Pseudomonadota</taxon>
        <taxon>Gammaproteobacteria</taxon>
        <taxon>Alteromonadales</taxon>
        <taxon>Shewanellaceae</taxon>
        <taxon>Shewanella</taxon>
    </lineage>
</organism>
<evidence type="ECO:0000313" key="2">
    <source>
        <dbReference type="Proteomes" id="UP001187859"/>
    </source>
</evidence>
<comment type="caution">
    <text evidence="1">The sequence shown here is derived from an EMBL/GenBank/DDBJ whole genome shotgun (WGS) entry which is preliminary data.</text>
</comment>
<protein>
    <submittedName>
        <fullName evidence="1">Uncharacterized protein</fullName>
    </submittedName>
</protein>
<dbReference type="RefSeq" id="WP_317520525.1">
    <property type="nucleotide sequence ID" value="NZ_JASGOQ010000001.1"/>
</dbReference>
<gene>
    <name evidence="1" type="ORF">QM089_18315</name>
</gene>
<sequence length="43" mass="4827">MTKIQILLNDAAEVVMPALHDFDVKSFSIKNGLSRHPLLNFAM</sequence>
<proteinExistence type="predicted"/>
<name>A0AAE4TPS4_9GAMM</name>
<dbReference type="Proteomes" id="UP001187859">
    <property type="component" value="Unassembled WGS sequence"/>
</dbReference>